<evidence type="ECO:0000256" key="1">
    <source>
        <dbReference type="SAM" id="MobiDB-lite"/>
    </source>
</evidence>
<name>A0ABS7RKZ6_9ACTN</name>
<evidence type="ECO:0000259" key="3">
    <source>
        <dbReference type="PROSITE" id="PS51724"/>
    </source>
</evidence>
<feature type="domain" description="SPOR" evidence="3">
    <location>
        <begin position="95"/>
        <end position="181"/>
    </location>
</feature>
<evidence type="ECO:0000313" key="5">
    <source>
        <dbReference type="Proteomes" id="UP000754710"/>
    </source>
</evidence>
<dbReference type="PROSITE" id="PS51724">
    <property type="entry name" value="SPOR"/>
    <property type="match status" value="1"/>
</dbReference>
<dbReference type="InterPro" id="IPR018711">
    <property type="entry name" value="NAGPA"/>
</dbReference>
<dbReference type="InterPro" id="IPR036680">
    <property type="entry name" value="SPOR-like_sf"/>
</dbReference>
<dbReference type="Pfam" id="PF09992">
    <property type="entry name" value="NAGPA"/>
    <property type="match status" value="1"/>
</dbReference>
<dbReference type="Gene3D" id="3.30.70.1070">
    <property type="entry name" value="Sporulation related repeat"/>
    <property type="match status" value="1"/>
</dbReference>
<gene>
    <name evidence="4" type="ORF">K1X13_09965</name>
</gene>
<organism evidence="4 5">
    <name type="scientific">Nocardioides jiangsuensis</name>
    <dbReference type="NCBI Taxonomy" id="2866161"/>
    <lineage>
        <taxon>Bacteria</taxon>
        <taxon>Bacillati</taxon>
        <taxon>Actinomycetota</taxon>
        <taxon>Actinomycetes</taxon>
        <taxon>Propionibacteriales</taxon>
        <taxon>Nocardioidaceae</taxon>
        <taxon>Nocardioides</taxon>
    </lineage>
</organism>
<dbReference type="PANTHER" id="PTHR40446:SF2">
    <property type="entry name" value="N-ACETYLGLUCOSAMINE-1-PHOSPHODIESTER ALPHA-N-ACETYLGLUCOSAMINIDASE"/>
    <property type="match status" value="1"/>
</dbReference>
<feature type="chain" id="PRO_5045600809" evidence="2">
    <location>
        <begin position="30"/>
        <end position="549"/>
    </location>
</feature>
<dbReference type="InterPro" id="IPR007730">
    <property type="entry name" value="SPOR-like_dom"/>
</dbReference>
<dbReference type="RefSeq" id="WP_221024933.1">
    <property type="nucleotide sequence ID" value="NZ_JAIEZQ010000002.1"/>
</dbReference>
<keyword evidence="2" id="KW-0732">Signal</keyword>
<feature type="region of interest" description="Disordered" evidence="1">
    <location>
        <begin position="26"/>
        <end position="62"/>
    </location>
</feature>
<keyword evidence="4" id="KW-0378">Hydrolase</keyword>
<sequence length="549" mass="56859">MTTTRNRRGAALLLAACTLATQAPFTASAEEPSRTAPAALASPRPTPTPLDLGPADLPETRSTRVLQPGVSLTQITRGRTDPSHVWTLEALIPATSTSPDPDAPPQSLSDADSAQALADRLRADGYPARVEEVTHPRTADVPAGTLGYRVRVGSYPSKAEADAARAELAAAGHAASSVFTGWDGEADDLGPWHVNVVRVDPRRLQGSLEASYGPDLYGRETTSALARAAGATVGVNGGFFVLDPNAGAPGDPAGTGVYDGQLLSEPVGDRPALVLRPDGRGTAVERLTWASRAEIDDRRLPLDGVNRVPGLVRNCGGEPSDAPTALPLHDVTCTDASELVAFTPAYGPTTPAGPGVEVVLGPDRVVRAVAQSRGTTLAAGQTSLQATGETAERLGTVEVGDHLDVRDRLVDGAGETLPTPGGTMVVNGGPQLVRDGRVEITQRRDGMVHPGEPSFAYGWFLKRNPRTFAGVDDRGRTVLVTVDGRSTDDLGLSIPEAADVARSLGLVDALNLDGGGSTTLAVDGQLASHPSDTTGERPVGDALLVLPGR</sequence>
<feature type="signal peptide" evidence="2">
    <location>
        <begin position="1"/>
        <end position="29"/>
    </location>
</feature>
<dbReference type="Proteomes" id="UP000754710">
    <property type="component" value="Unassembled WGS sequence"/>
</dbReference>
<accession>A0ABS7RKZ6</accession>
<dbReference type="PANTHER" id="PTHR40446">
    <property type="entry name" value="N-ACETYLGLUCOSAMINE-1-PHOSPHODIESTER ALPHA-N-ACETYLGLUCOSAMINIDASE"/>
    <property type="match status" value="1"/>
</dbReference>
<dbReference type="Pfam" id="PF05036">
    <property type="entry name" value="SPOR"/>
    <property type="match status" value="1"/>
</dbReference>
<dbReference type="GO" id="GO:0016798">
    <property type="term" value="F:hydrolase activity, acting on glycosyl bonds"/>
    <property type="evidence" value="ECO:0007669"/>
    <property type="project" value="UniProtKB-KW"/>
</dbReference>
<protein>
    <submittedName>
        <fullName evidence="4">Phosphodiester glycosidase family protein</fullName>
    </submittedName>
</protein>
<dbReference type="EMBL" id="JAIEZQ010000002">
    <property type="protein sequence ID" value="MBY9075144.1"/>
    <property type="molecule type" value="Genomic_DNA"/>
</dbReference>
<reference evidence="4 5" key="1">
    <citation type="submission" date="2021-08" db="EMBL/GenBank/DDBJ databases">
        <title>Nocardioides bacterium WL0053 sp. nov., isolated from the sediment.</title>
        <authorList>
            <person name="Wang L."/>
            <person name="Zhang D."/>
            <person name="Zhang A."/>
        </authorList>
    </citation>
    <scope>NUCLEOTIDE SEQUENCE [LARGE SCALE GENOMIC DNA]</scope>
    <source>
        <strain evidence="4 5">WL0053</strain>
    </source>
</reference>
<keyword evidence="5" id="KW-1185">Reference proteome</keyword>
<keyword evidence="4" id="KW-0326">Glycosidase</keyword>
<proteinExistence type="predicted"/>
<evidence type="ECO:0000256" key="2">
    <source>
        <dbReference type="SAM" id="SignalP"/>
    </source>
</evidence>
<evidence type="ECO:0000313" key="4">
    <source>
        <dbReference type="EMBL" id="MBY9075144.1"/>
    </source>
</evidence>
<dbReference type="SUPFAM" id="SSF110997">
    <property type="entry name" value="Sporulation related repeat"/>
    <property type="match status" value="1"/>
</dbReference>
<comment type="caution">
    <text evidence="4">The sequence shown here is derived from an EMBL/GenBank/DDBJ whole genome shotgun (WGS) entry which is preliminary data.</text>
</comment>